<dbReference type="GO" id="GO:0008168">
    <property type="term" value="F:methyltransferase activity"/>
    <property type="evidence" value="ECO:0007669"/>
    <property type="project" value="UniProtKB-KW"/>
</dbReference>
<reference evidence="2" key="2">
    <citation type="journal article" date="2021" name="Microorganisms">
        <title>Bacterial Dimethylsulfoniopropionate Biosynthesis in the East China Sea.</title>
        <authorList>
            <person name="Liu J."/>
            <person name="Zhang Y."/>
            <person name="Liu J."/>
            <person name="Zhong H."/>
            <person name="Williams B.T."/>
            <person name="Zheng Y."/>
            <person name="Curson A.R.J."/>
            <person name="Sun C."/>
            <person name="Sun H."/>
            <person name="Song D."/>
            <person name="Wagner Mackenzie B."/>
            <person name="Bermejo Martinez A."/>
            <person name="Todd J.D."/>
            <person name="Zhang X.H."/>
        </authorList>
    </citation>
    <scope>NUCLEOTIDE SEQUENCE</scope>
    <source>
        <strain evidence="2">AESS21</strain>
    </source>
</reference>
<dbReference type="Proteomes" id="UP000705379">
    <property type="component" value="Unassembled WGS sequence"/>
</dbReference>
<comment type="caution">
    <text evidence="2">The sequence shown here is derived from an EMBL/GenBank/DDBJ whole genome shotgun (WGS) entry which is preliminary data.</text>
</comment>
<organism evidence="2 3">
    <name type="scientific">Roseibium polysiphoniae</name>
    <dbReference type="NCBI Taxonomy" id="2571221"/>
    <lineage>
        <taxon>Bacteria</taxon>
        <taxon>Pseudomonadati</taxon>
        <taxon>Pseudomonadota</taxon>
        <taxon>Alphaproteobacteria</taxon>
        <taxon>Hyphomicrobiales</taxon>
        <taxon>Stappiaceae</taxon>
        <taxon>Roseibium</taxon>
    </lineage>
</organism>
<dbReference type="AlphaFoldDB" id="A0A944CGQ9"/>
<evidence type="ECO:0000313" key="2">
    <source>
        <dbReference type="EMBL" id="MBS8262573.1"/>
    </source>
</evidence>
<proteinExistence type="predicted"/>
<keyword evidence="2" id="KW-0489">Methyltransferase</keyword>
<dbReference type="InterPro" id="IPR041698">
    <property type="entry name" value="Methyltransf_25"/>
</dbReference>
<dbReference type="GO" id="GO:0032259">
    <property type="term" value="P:methylation"/>
    <property type="evidence" value="ECO:0007669"/>
    <property type="project" value="UniProtKB-KW"/>
</dbReference>
<dbReference type="CDD" id="cd02440">
    <property type="entry name" value="AdoMet_MTases"/>
    <property type="match status" value="1"/>
</dbReference>
<reference evidence="2" key="1">
    <citation type="submission" date="2018-08" db="EMBL/GenBank/DDBJ databases">
        <authorList>
            <person name="Jin W."/>
            <person name="Wang H."/>
            <person name="Yang Y."/>
            <person name="Li M."/>
            <person name="Liu J."/>
        </authorList>
    </citation>
    <scope>NUCLEOTIDE SEQUENCE</scope>
    <source>
        <strain evidence="2">AESS21</strain>
    </source>
</reference>
<accession>A0A944CGQ9</accession>
<dbReference type="Gene3D" id="3.40.50.150">
    <property type="entry name" value="Vaccinia Virus protein VP39"/>
    <property type="match status" value="1"/>
</dbReference>
<dbReference type="InterPro" id="IPR029063">
    <property type="entry name" value="SAM-dependent_MTases_sf"/>
</dbReference>
<name>A0A944CGQ9_9HYPH</name>
<gene>
    <name evidence="2" type="ORF">DYI23_20275</name>
</gene>
<evidence type="ECO:0000259" key="1">
    <source>
        <dbReference type="Pfam" id="PF13649"/>
    </source>
</evidence>
<dbReference type="PANTHER" id="PTHR43464">
    <property type="entry name" value="METHYLTRANSFERASE"/>
    <property type="match status" value="1"/>
</dbReference>
<feature type="domain" description="Methyltransferase" evidence="1">
    <location>
        <begin position="53"/>
        <end position="146"/>
    </location>
</feature>
<evidence type="ECO:0000313" key="3">
    <source>
        <dbReference type="Proteomes" id="UP000705379"/>
    </source>
</evidence>
<dbReference type="Pfam" id="PF13649">
    <property type="entry name" value="Methyltransf_25"/>
    <property type="match status" value="1"/>
</dbReference>
<dbReference type="RefSeq" id="WP_213217870.1">
    <property type="nucleotide sequence ID" value="NZ_QTKU01000005.1"/>
</dbReference>
<protein>
    <submittedName>
        <fullName evidence="2">Class I SAM-dependent methyltransferase</fullName>
    </submittedName>
</protein>
<dbReference type="SUPFAM" id="SSF53335">
    <property type="entry name" value="S-adenosyl-L-methionine-dependent methyltransferases"/>
    <property type="match status" value="1"/>
</dbReference>
<dbReference type="EMBL" id="QTKU01000005">
    <property type="protein sequence ID" value="MBS8262573.1"/>
    <property type="molecule type" value="Genomic_DNA"/>
</dbReference>
<keyword evidence="2" id="KW-0808">Transferase</keyword>
<sequence length="225" mass="24870">MSELNSLEQTDTAHLEWQKRWQTEEGRADWLVAEPDVAALVAEMAKDGPKTALDLGCGVGRHALAFARAGFKTHALDLADAGLAELGASAKAEGLDVETHLGPMNALPFDDDSFDYVLSFNVIYHGDPDIVRQCISEIMRVLKPGGIYQGTMLSKRNVNCGKGREIAPDTWVNDSDDDKAHPHFYCNAKELVALYDGFELRSLEDKLHKKPGSWHWHLIADLTAK</sequence>